<protein>
    <recommendedName>
        <fullName evidence="1">DUF7666 domain-containing protein</fullName>
    </recommendedName>
</protein>
<organism evidence="2">
    <name type="scientific">Siphoviridae sp. ctQtc11</name>
    <dbReference type="NCBI Taxonomy" id="2825497"/>
    <lineage>
        <taxon>Viruses</taxon>
        <taxon>Duplodnaviria</taxon>
        <taxon>Heunggongvirae</taxon>
        <taxon>Uroviricota</taxon>
        <taxon>Caudoviricetes</taxon>
    </lineage>
</organism>
<dbReference type="InterPro" id="IPR056083">
    <property type="entry name" value="DUF7666"/>
</dbReference>
<accession>A0A8S5P485</accession>
<dbReference type="Pfam" id="PF24703">
    <property type="entry name" value="DUF7666"/>
    <property type="match status" value="1"/>
</dbReference>
<dbReference type="EMBL" id="BK015325">
    <property type="protein sequence ID" value="DAE01461.1"/>
    <property type="molecule type" value="Genomic_DNA"/>
</dbReference>
<sequence>MSVIGYKGFDKNLYCRNVKFEVGKTYTEDCDPKTVRKGFHFCLEPFGVLKHYPMRNGNRYCIVEAVGKLSTDSHLDTKASTNKLKIIREITEKELYEIQMQYRETLDKKIRSGIDEFQRRNKQVK</sequence>
<feature type="domain" description="DUF7666" evidence="1">
    <location>
        <begin position="3"/>
        <end position="96"/>
    </location>
</feature>
<proteinExistence type="predicted"/>
<evidence type="ECO:0000259" key="1">
    <source>
        <dbReference type="Pfam" id="PF24703"/>
    </source>
</evidence>
<reference evidence="2" key="1">
    <citation type="journal article" date="2021" name="Proc. Natl. Acad. Sci. U.S.A.">
        <title>A Catalog of Tens of Thousands of Viruses from Human Metagenomes Reveals Hidden Associations with Chronic Diseases.</title>
        <authorList>
            <person name="Tisza M.J."/>
            <person name="Buck C.B."/>
        </authorList>
    </citation>
    <scope>NUCLEOTIDE SEQUENCE</scope>
    <source>
        <strain evidence="2">CtQtc11</strain>
    </source>
</reference>
<name>A0A8S5P485_9CAUD</name>
<evidence type="ECO:0000313" key="2">
    <source>
        <dbReference type="EMBL" id="DAE01461.1"/>
    </source>
</evidence>